<dbReference type="FunFam" id="1.10.8.60:FF:000035">
    <property type="entry name" value="Lon protease"/>
    <property type="match status" value="1"/>
</dbReference>
<accession>A0A975DHR8</accession>
<evidence type="ECO:0000259" key="17">
    <source>
        <dbReference type="PROSITE" id="PS51787"/>
    </source>
</evidence>
<dbReference type="PROSITE" id="PS01046">
    <property type="entry name" value="LON_SER"/>
    <property type="match status" value="1"/>
</dbReference>
<dbReference type="NCBIfam" id="TIGR00763">
    <property type="entry name" value="lon"/>
    <property type="match status" value="1"/>
</dbReference>
<comment type="catalytic activity">
    <reaction evidence="9 10 11 14">
        <text>Hydrolysis of proteins in presence of ATP.</text>
        <dbReference type="EC" id="3.4.21.53"/>
    </reaction>
</comment>
<dbReference type="InterPro" id="IPR004815">
    <property type="entry name" value="Lon_bac/euk-typ"/>
</dbReference>
<dbReference type="InterPro" id="IPR003111">
    <property type="entry name" value="Lon_prtase_N"/>
</dbReference>
<dbReference type="GO" id="GO:0006515">
    <property type="term" value="P:protein quality control for misfolded or incompletely synthesized proteins"/>
    <property type="evidence" value="ECO:0007669"/>
    <property type="project" value="UniProtKB-UniRule"/>
</dbReference>
<dbReference type="Gene3D" id="2.30.130.40">
    <property type="entry name" value="LON domain-like"/>
    <property type="match status" value="1"/>
</dbReference>
<comment type="induction">
    <text evidence="10">By heat shock.</text>
</comment>
<dbReference type="InterPro" id="IPR015947">
    <property type="entry name" value="PUA-like_sf"/>
</dbReference>
<dbReference type="Gene3D" id="3.40.50.300">
    <property type="entry name" value="P-loop containing nucleotide triphosphate hydrolases"/>
    <property type="match status" value="1"/>
</dbReference>
<comment type="similarity">
    <text evidence="10 11 14 15">Belongs to the peptidase S16 family.</text>
</comment>
<dbReference type="GO" id="GO:0005524">
    <property type="term" value="F:ATP binding"/>
    <property type="evidence" value="ECO:0007669"/>
    <property type="project" value="UniProtKB-UniRule"/>
</dbReference>
<feature type="binding site" evidence="10 13">
    <location>
        <begin position="356"/>
        <end position="363"/>
    </location>
    <ligand>
        <name>ATP</name>
        <dbReference type="ChEBI" id="CHEBI:30616"/>
    </ligand>
</feature>
<dbReference type="InterPro" id="IPR020568">
    <property type="entry name" value="Ribosomal_Su5_D2-typ_SF"/>
</dbReference>
<evidence type="ECO:0000256" key="9">
    <source>
        <dbReference type="ARBA" id="ARBA00050665"/>
    </source>
</evidence>
<dbReference type="InterPro" id="IPR027065">
    <property type="entry name" value="Lon_Prtase"/>
</dbReference>
<keyword evidence="19" id="KW-1185">Reference proteome</keyword>
<dbReference type="HAMAP" id="MF_01973">
    <property type="entry name" value="lon_bact"/>
    <property type="match status" value="1"/>
</dbReference>
<dbReference type="Gene3D" id="3.30.230.10">
    <property type="match status" value="1"/>
</dbReference>
<dbReference type="NCBIfam" id="NF008053">
    <property type="entry name" value="PRK10787.1"/>
    <property type="match status" value="1"/>
</dbReference>
<dbReference type="InterPro" id="IPR003959">
    <property type="entry name" value="ATPase_AAA_core"/>
</dbReference>
<dbReference type="PANTHER" id="PTHR10046">
    <property type="entry name" value="ATP DEPENDENT LON PROTEASE FAMILY MEMBER"/>
    <property type="match status" value="1"/>
</dbReference>
<dbReference type="Pfam" id="PF05362">
    <property type="entry name" value="Lon_C"/>
    <property type="match status" value="1"/>
</dbReference>
<dbReference type="SMART" id="SM00382">
    <property type="entry name" value="AAA"/>
    <property type="match status" value="1"/>
</dbReference>
<proteinExistence type="evidence at transcript level"/>
<evidence type="ECO:0000256" key="11">
    <source>
        <dbReference type="PIRNR" id="PIRNR001174"/>
    </source>
</evidence>
<dbReference type="InterPro" id="IPR014721">
    <property type="entry name" value="Ribsml_uS5_D2-typ_fold_subgr"/>
</dbReference>
<evidence type="ECO:0000256" key="12">
    <source>
        <dbReference type="PIRSR" id="PIRSR001174-1"/>
    </source>
</evidence>
<evidence type="ECO:0000256" key="14">
    <source>
        <dbReference type="PROSITE-ProRule" id="PRU01122"/>
    </source>
</evidence>
<dbReference type="InterPro" id="IPR027417">
    <property type="entry name" value="P-loop_NTPase"/>
</dbReference>
<dbReference type="EMBL" id="CP072133">
    <property type="protein sequence ID" value="QTH72003.1"/>
    <property type="molecule type" value="Genomic_DNA"/>
</dbReference>
<dbReference type="FunFam" id="2.30.130.40:FF:000001">
    <property type="entry name" value="Lon protease"/>
    <property type="match status" value="1"/>
</dbReference>
<keyword evidence="7 10" id="KW-0067">ATP-binding</keyword>
<dbReference type="FunFam" id="1.20.5.5270:FF:000002">
    <property type="entry name" value="Lon protease homolog"/>
    <property type="match status" value="1"/>
</dbReference>
<dbReference type="Gene3D" id="1.20.5.5270">
    <property type="match status" value="1"/>
</dbReference>
<comment type="function">
    <text evidence="10">ATP-dependent serine protease that mediates the selective degradation of mutant and abnormal proteins as well as certain short-lived regulatory proteins. Required for cellular homeostasis and for survival from DNA damage and developmental changes induced by stress. Degrades polypeptides processively to yield small peptide fragments that are 5 to 10 amino acids long. Binds to DNA in a double-stranded, site-specific manner.</text>
</comment>
<keyword evidence="8 10" id="KW-0346">Stress response</keyword>
<evidence type="ECO:0000256" key="4">
    <source>
        <dbReference type="ARBA" id="ARBA00022741"/>
    </source>
</evidence>
<dbReference type="InterPro" id="IPR003593">
    <property type="entry name" value="AAA+_ATPase"/>
</dbReference>
<evidence type="ECO:0000256" key="1">
    <source>
        <dbReference type="ARBA" id="ARBA00004496"/>
    </source>
</evidence>
<dbReference type="Gene3D" id="1.20.58.1480">
    <property type="match status" value="1"/>
</dbReference>
<dbReference type="GO" id="GO:0034605">
    <property type="term" value="P:cellular response to heat"/>
    <property type="evidence" value="ECO:0007669"/>
    <property type="project" value="UniProtKB-UniRule"/>
</dbReference>
<evidence type="ECO:0000256" key="8">
    <source>
        <dbReference type="ARBA" id="ARBA00023016"/>
    </source>
</evidence>
<dbReference type="RefSeq" id="WP_208843626.1">
    <property type="nucleotide sequence ID" value="NZ_CP072133.1"/>
</dbReference>
<dbReference type="KEGG" id="pxi:J5O05_03550"/>
<dbReference type="Proteomes" id="UP000664904">
    <property type="component" value="Chromosome"/>
</dbReference>
<dbReference type="GO" id="GO:0043565">
    <property type="term" value="F:sequence-specific DNA binding"/>
    <property type="evidence" value="ECO:0007669"/>
    <property type="project" value="UniProtKB-UniRule"/>
</dbReference>
<comment type="subcellular location">
    <subcellularLocation>
        <location evidence="1 10 11">Cytoplasm</location>
    </subcellularLocation>
</comment>
<evidence type="ECO:0000256" key="13">
    <source>
        <dbReference type="PIRSR" id="PIRSR001174-2"/>
    </source>
</evidence>
<dbReference type="InterPro" id="IPR008269">
    <property type="entry name" value="Lon_proteolytic"/>
</dbReference>
<dbReference type="EC" id="3.4.21.53" evidence="10 11"/>
<dbReference type="PRINTS" id="PR00830">
    <property type="entry name" value="ENDOLAPTASE"/>
</dbReference>
<dbReference type="AlphaFoldDB" id="A0A975DHR8"/>
<feature type="active site" evidence="10 12">
    <location>
        <position position="722"/>
    </location>
</feature>
<dbReference type="InterPro" id="IPR027543">
    <property type="entry name" value="Lon_bac"/>
</dbReference>
<keyword evidence="3 10" id="KW-0645">Protease</keyword>
<organism evidence="18 19">
    <name type="scientific">Pseudoalteromonas xiamenensis</name>
    <dbReference type="NCBI Taxonomy" id="882626"/>
    <lineage>
        <taxon>Bacteria</taxon>
        <taxon>Pseudomonadati</taxon>
        <taxon>Pseudomonadota</taxon>
        <taxon>Gammaproteobacteria</taxon>
        <taxon>Alteromonadales</taxon>
        <taxon>Pseudoalteromonadaceae</taxon>
        <taxon>Pseudoalteromonas</taxon>
    </lineage>
</organism>
<dbReference type="GO" id="GO:0004252">
    <property type="term" value="F:serine-type endopeptidase activity"/>
    <property type="evidence" value="ECO:0007669"/>
    <property type="project" value="UniProtKB-UniRule"/>
</dbReference>
<sequence>MTLERTDRVEIPVLALRDVVVYPHMVIPLFVGREKSIRCLEAAMDADKQIFLVAQKDATVDDPAVEDLYSMGTVATVLQLLKLPDGTVKVLVEGNQRAKLVKFLNTDEYFQAEAEFVESTHIDEQEQDIFIRSAISQFEGYVKLNKKIPPEVLTSISGIDEAARLADTMAAHMPLKVVEKQKVLEISDVTERLEYLMALMEGEIDLLQVEKKIRARVKKQMEKSQREYYLNEQMKAIQKELGELDDVPDEFETLKKRIADAGMPKEAEDKATAELNKLKMMSPMSAEATVVRSYIDTLINVPWKKRSKVKKDLAGAEDILNSDHYGLEKVKERIVEYLAVQQRTNKLKGPILCLVGPPGVGKTSLGQSIAKATGRKYVRMALGGVRDEAEIRGHRRTYIGSMPGKLIQSMTKVGVKNPLFLLDEIDKMSSDMRGDPASALLEVLDPEQNSNFADHYLEVDYDLSDVMFVATSNSFNIPGPLLDRMEVIRLSGYTEDEKLNISKQHLIPKQVKRNGLKDSEITIEDSAIIGIIRYYTREAGVRNLEREISKLCRKAVKEILLDNNINHVTIDGDNLGEYLGVQRHDYGKAEDGDRIGQVTGLAWTEVGGDLLTIESAAVPGKGKLTFTGSLGDVMQESIQAAMTVVRSRAEKLRINADFYEKRDIHVHVPEGATPKDGPSAGIAMVTALVSSLTGNPVRSDVAMTGEITLRGEVLPIGGLKEKLLAAHRGGIKRVLIPKKNERDLKEIPDNVLEGLEIHPVTWIDDVLRLALANPIEQISLETA</sequence>
<evidence type="ECO:0000256" key="3">
    <source>
        <dbReference type="ARBA" id="ARBA00022670"/>
    </source>
</evidence>
<dbReference type="InterPro" id="IPR054594">
    <property type="entry name" value="Lon_lid"/>
</dbReference>
<dbReference type="PROSITE" id="PS51787">
    <property type="entry name" value="LON_N"/>
    <property type="match status" value="1"/>
</dbReference>
<evidence type="ECO:0000313" key="19">
    <source>
        <dbReference type="Proteomes" id="UP000664904"/>
    </source>
</evidence>
<dbReference type="SUPFAM" id="SSF88697">
    <property type="entry name" value="PUA domain-like"/>
    <property type="match status" value="1"/>
</dbReference>
<evidence type="ECO:0000313" key="18">
    <source>
        <dbReference type="EMBL" id="QTH72003.1"/>
    </source>
</evidence>
<dbReference type="PIRSF" id="PIRSF001174">
    <property type="entry name" value="Lon_proteas"/>
    <property type="match status" value="1"/>
</dbReference>
<keyword evidence="2 10" id="KW-0963">Cytoplasm</keyword>
<feature type="domain" description="Lon N-terminal" evidence="17">
    <location>
        <begin position="11"/>
        <end position="204"/>
    </location>
</feature>
<evidence type="ECO:0000256" key="6">
    <source>
        <dbReference type="ARBA" id="ARBA00022825"/>
    </source>
</evidence>
<evidence type="ECO:0000256" key="15">
    <source>
        <dbReference type="RuleBase" id="RU000591"/>
    </source>
</evidence>
<dbReference type="InterPro" id="IPR008268">
    <property type="entry name" value="Peptidase_S16_AS"/>
</dbReference>
<feature type="active site" evidence="10 12">
    <location>
        <position position="679"/>
    </location>
</feature>
<protein>
    <recommendedName>
        <fullName evidence="10 11">Lon protease</fullName>
        <ecNumber evidence="10 11">3.4.21.53</ecNumber>
    </recommendedName>
    <alternativeName>
        <fullName evidence="10">ATP-dependent protease La</fullName>
    </alternativeName>
</protein>
<evidence type="ECO:0000256" key="10">
    <source>
        <dbReference type="HAMAP-Rule" id="MF_01973"/>
    </source>
</evidence>
<dbReference type="Pfam" id="PF22667">
    <property type="entry name" value="Lon_lid"/>
    <property type="match status" value="1"/>
</dbReference>
<dbReference type="Gene3D" id="1.10.8.60">
    <property type="match status" value="1"/>
</dbReference>
<keyword evidence="4 10" id="KW-0547">Nucleotide-binding</keyword>
<dbReference type="GO" id="GO:0016887">
    <property type="term" value="F:ATP hydrolysis activity"/>
    <property type="evidence" value="ECO:0007669"/>
    <property type="project" value="UniProtKB-UniRule"/>
</dbReference>
<dbReference type="CDD" id="cd19500">
    <property type="entry name" value="RecA-like_Lon"/>
    <property type="match status" value="1"/>
</dbReference>
<evidence type="ECO:0000256" key="7">
    <source>
        <dbReference type="ARBA" id="ARBA00022840"/>
    </source>
</evidence>
<keyword evidence="5 10" id="KW-0378">Hydrolase</keyword>
<evidence type="ECO:0000259" key="16">
    <source>
        <dbReference type="PROSITE" id="PS51786"/>
    </source>
</evidence>
<dbReference type="SMART" id="SM00464">
    <property type="entry name" value="LON"/>
    <property type="match status" value="1"/>
</dbReference>
<name>A0A975DHR8_9GAMM</name>
<dbReference type="FunFam" id="3.30.230.10:FF:000010">
    <property type="entry name" value="Lon protease"/>
    <property type="match status" value="1"/>
</dbReference>
<dbReference type="PROSITE" id="PS51786">
    <property type="entry name" value="LON_PROTEOLYTIC"/>
    <property type="match status" value="1"/>
</dbReference>
<gene>
    <name evidence="10 18" type="primary">lon</name>
    <name evidence="18" type="ORF">J5O05_03550</name>
</gene>
<dbReference type="FunFam" id="3.40.50.300:FF:000021">
    <property type="entry name" value="Lon protease homolog"/>
    <property type="match status" value="1"/>
</dbReference>
<dbReference type="GO" id="GO:0004176">
    <property type="term" value="F:ATP-dependent peptidase activity"/>
    <property type="evidence" value="ECO:0007669"/>
    <property type="project" value="UniProtKB-UniRule"/>
</dbReference>
<dbReference type="Pfam" id="PF02190">
    <property type="entry name" value="LON_substr_bdg"/>
    <property type="match status" value="1"/>
</dbReference>
<comment type="subunit">
    <text evidence="10 11">Homohexamer. Organized in a ring with a central cavity.</text>
</comment>
<keyword evidence="6 10" id="KW-0720">Serine protease</keyword>
<dbReference type="GO" id="GO:0005737">
    <property type="term" value="C:cytoplasm"/>
    <property type="evidence" value="ECO:0007669"/>
    <property type="project" value="UniProtKB-SubCell"/>
</dbReference>
<dbReference type="SUPFAM" id="SSF52540">
    <property type="entry name" value="P-loop containing nucleoside triphosphate hydrolases"/>
    <property type="match status" value="1"/>
</dbReference>
<dbReference type="FunFam" id="1.20.58.1480:FF:000001">
    <property type="entry name" value="Lon protease"/>
    <property type="match status" value="1"/>
</dbReference>
<feature type="domain" description="Lon proteolytic" evidence="16">
    <location>
        <begin position="592"/>
        <end position="773"/>
    </location>
</feature>
<dbReference type="SUPFAM" id="SSF54211">
    <property type="entry name" value="Ribosomal protein S5 domain 2-like"/>
    <property type="match status" value="1"/>
</dbReference>
<dbReference type="InterPro" id="IPR046336">
    <property type="entry name" value="Lon_prtase_N_sf"/>
</dbReference>
<evidence type="ECO:0000256" key="5">
    <source>
        <dbReference type="ARBA" id="ARBA00022801"/>
    </source>
</evidence>
<dbReference type="Pfam" id="PF00004">
    <property type="entry name" value="AAA"/>
    <property type="match status" value="1"/>
</dbReference>
<evidence type="ECO:0000256" key="2">
    <source>
        <dbReference type="ARBA" id="ARBA00022490"/>
    </source>
</evidence>
<reference evidence="18" key="1">
    <citation type="submission" date="2021-03" db="EMBL/GenBank/DDBJ databases">
        <title>Complete Genome of Pseudoalteromonas xiamenensis STKMTI.2, a new potential marine bacterium producing anti-Vibrio compounds.</title>
        <authorList>
            <person name="Handayani D.P."/>
            <person name="Isnansetyo A."/>
            <person name="Istiqomah I."/>
            <person name="Jumina J."/>
        </authorList>
    </citation>
    <scope>NUCLEOTIDE SEQUENCE</scope>
    <source>
        <strain evidence="18">STKMTI.2</strain>
    </source>
</reference>